<keyword evidence="3" id="KW-0964">Secreted</keyword>
<dbReference type="EMBL" id="WIND01000026">
    <property type="protein sequence ID" value="MSU91790.1"/>
    <property type="molecule type" value="Genomic_DNA"/>
</dbReference>
<gene>
    <name evidence="7" type="ORF">GE300_19625</name>
</gene>
<keyword evidence="2 3" id="KW-0975">Bacterial flagellum</keyword>
<dbReference type="PANTHER" id="PTHR42792:SF2">
    <property type="entry name" value="FLAGELLIN"/>
    <property type="match status" value="1"/>
</dbReference>
<evidence type="ECO:0000313" key="7">
    <source>
        <dbReference type="EMBL" id="MSU91790.1"/>
    </source>
</evidence>
<dbReference type="SUPFAM" id="SSF64518">
    <property type="entry name" value="Phase 1 flagellin"/>
    <property type="match status" value="1"/>
</dbReference>
<dbReference type="RefSeq" id="WP_154449217.1">
    <property type="nucleotide sequence ID" value="NZ_WIND01000026.1"/>
</dbReference>
<evidence type="ECO:0000259" key="5">
    <source>
        <dbReference type="Pfam" id="PF00669"/>
    </source>
</evidence>
<keyword evidence="7" id="KW-0966">Cell projection</keyword>
<comment type="function">
    <text evidence="3">Flagellin is the subunit protein which polymerizes to form the filaments of bacterial flagella.</text>
</comment>
<feature type="coiled-coil region" evidence="4">
    <location>
        <begin position="81"/>
        <end position="118"/>
    </location>
</feature>
<dbReference type="InterPro" id="IPR001029">
    <property type="entry name" value="Flagellin_N"/>
</dbReference>
<dbReference type="InterPro" id="IPR046358">
    <property type="entry name" value="Flagellin_C"/>
</dbReference>
<keyword evidence="4" id="KW-0175">Coiled coil</keyword>
<dbReference type="PANTHER" id="PTHR42792">
    <property type="entry name" value="FLAGELLIN"/>
    <property type="match status" value="1"/>
</dbReference>
<dbReference type="Pfam" id="PF00700">
    <property type="entry name" value="Flagellin_C"/>
    <property type="match status" value="1"/>
</dbReference>
<protein>
    <recommendedName>
        <fullName evidence="3">Flagellin</fullName>
    </recommendedName>
</protein>
<evidence type="ECO:0000256" key="4">
    <source>
        <dbReference type="SAM" id="Coils"/>
    </source>
</evidence>
<sequence>MSSILTNNGAMVALQTLNSINKNMATTQNEISTGMSIASAKDNSAIWAISTVMRSDVAGFEAISESLALGSSTVAVARNAAEQVTELLNQVKGKVVSAQEENVDREKIQTDISALRDQIVSITGAAQFNGLNLLSGTANVSVLSSLDRSTDGTVSQSSITVARQDLTTATGAFGATSVGSAGDLITGDGNVGSALAGNAAANAVVTITDGGVTDGASYRMTLQGAASADIGTTAQTFEYVAVEGDTAADVVTNLAGQISTFLTEQGSSEVTVASDTSAGTVTVSLAGGAAAGDTVTVGIAEALDGTRDGGLLALGAMDVTSDAGAAQALTDIEALIQTAVDAAAQFGSVQGRIEIQSDFIGQLSDSLKSGIGALVDANMEEASARLQALQVQQQLGIQSLSIANQAPQNILSLFR</sequence>
<reference evidence="7 8" key="1">
    <citation type="submission" date="2019-10" db="EMBL/GenBank/DDBJ databases">
        <title>Cognatihalovulum marinum gen. nov. sp. nov., a new member of the family Rhodobacteraceae isolated from deep seawater of the Northwest Indian Ocean.</title>
        <authorList>
            <person name="Ruan C."/>
            <person name="Wang J."/>
            <person name="Zheng X."/>
            <person name="Song L."/>
            <person name="Zhu Y."/>
            <person name="Huang Y."/>
            <person name="Lu Z."/>
            <person name="Du W."/>
            <person name="Huang L."/>
            <person name="Dai X."/>
        </authorList>
    </citation>
    <scope>NUCLEOTIDE SEQUENCE [LARGE SCALE GENOMIC DNA]</scope>
    <source>
        <strain evidence="7 8">2CG4</strain>
    </source>
</reference>
<dbReference type="Pfam" id="PF00669">
    <property type="entry name" value="Flagellin_N"/>
    <property type="match status" value="1"/>
</dbReference>
<proteinExistence type="inferred from homology"/>
<dbReference type="Gene3D" id="1.20.1330.10">
    <property type="entry name" value="f41 fragment of flagellin, N-terminal domain"/>
    <property type="match status" value="2"/>
</dbReference>
<keyword evidence="8" id="KW-1185">Reference proteome</keyword>
<dbReference type="GO" id="GO:0005576">
    <property type="term" value="C:extracellular region"/>
    <property type="evidence" value="ECO:0007669"/>
    <property type="project" value="UniProtKB-SubCell"/>
</dbReference>
<dbReference type="InterPro" id="IPR001492">
    <property type="entry name" value="Flagellin"/>
</dbReference>
<dbReference type="Proteomes" id="UP000474957">
    <property type="component" value="Unassembled WGS sequence"/>
</dbReference>
<accession>A0A6L5Z6Q9</accession>
<dbReference type="AlphaFoldDB" id="A0A6L5Z6Q9"/>
<evidence type="ECO:0000256" key="1">
    <source>
        <dbReference type="ARBA" id="ARBA00005709"/>
    </source>
</evidence>
<feature type="domain" description="Flagellin N-terminal" evidence="5">
    <location>
        <begin position="4"/>
        <end position="137"/>
    </location>
</feature>
<feature type="domain" description="Flagellin C-terminal" evidence="6">
    <location>
        <begin position="332"/>
        <end position="414"/>
    </location>
</feature>
<comment type="subcellular location">
    <subcellularLocation>
        <location evidence="3">Secreted</location>
    </subcellularLocation>
    <subcellularLocation>
        <location evidence="3">Bacterial flagellum</location>
    </subcellularLocation>
</comment>
<dbReference type="GO" id="GO:0005198">
    <property type="term" value="F:structural molecule activity"/>
    <property type="evidence" value="ECO:0007669"/>
    <property type="project" value="UniProtKB-UniRule"/>
</dbReference>
<keyword evidence="7" id="KW-0969">Cilium</keyword>
<evidence type="ECO:0000256" key="3">
    <source>
        <dbReference type="RuleBase" id="RU362073"/>
    </source>
</evidence>
<dbReference type="GO" id="GO:0009288">
    <property type="term" value="C:bacterial-type flagellum"/>
    <property type="evidence" value="ECO:0007669"/>
    <property type="project" value="UniProtKB-SubCell"/>
</dbReference>
<name>A0A6L5Z6Q9_9RHOB</name>
<evidence type="ECO:0000313" key="8">
    <source>
        <dbReference type="Proteomes" id="UP000474957"/>
    </source>
</evidence>
<evidence type="ECO:0000259" key="6">
    <source>
        <dbReference type="Pfam" id="PF00700"/>
    </source>
</evidence>
<organism evidence="7 8">
    <name type="scientific">Halovulum marinum</name>
    <dbReference type="NCBI Taxonomy" id="2662447"/>
    <lineage>
        <taxon>Bacteria</taxon>
        <taxon>Pseudomonadati</taxon>
        <taxon>Pseudomonadota</taxon>
        <taxon>Alphaproteobacteria</taxon>
        <taxon>Rhodobacterales</taxon>
        <taxon>Paracoccaceae</taxon>
        <taxon>Halovulum</taxon>
    </lineage>
</organism>
<keyword evidence="7" id="KW-0282">Flagellum</keyword>
<dbReference type="PRINTS" id="PR00207">
    <property type="entry name" value="FLAGELLIN"/>
</dbReference>
<evidence type="ECO:0000256" key="2">
    <source>
        <dbReference type="ARBA" id="ARBA00023143"/>
    </source>
</evidence>
<comment type="caution">
    <text evidence="7">The sequence shown here is derived from an EMBL/GenBank/DDBJ whole genome shotgun (WGS) entry which is preliminary data.</text>
</comment>
<comment type="similarity">
    <text evidence="1 3">Belongs to the bacterial flagellin family.</text>
</comment>